<evidence type="ECO:0000313" key="2">
    <source>
        <dbReference type="Proteomes" id="UP000006765"/>
    </source>
</evidence>
<organism evidence="1 2">
    <name type="scientific">Oceaniovalibus guishaninsula JLT2003</name>
    <dbReference type="NCBI Taxonomy" id="1231392"/>
    <lineage>
        <taxon>Bacteria</taxon>
        <taxon>Pseudomonadati</taxon>
        <taxon>Pseudomonadota</taxon>
        <taxon>Alphaproteobacteria</taxon>
        <taxon>Rhodobacterales</taxon>
        <taxon>Roseobacteraceae</taxon>
        <taxon>Oceaniovalibus</taxon>
    </lineage>
</organism>
<dbReference type="EMBL" id="AMGO01000021">
    <property type="protein sequence ID" value="EKE44509.1"/>
    <property type="molecule type" value="Genomic_DNA"/>
</dbReference>
<keyword evidence="2" id="KW-1185">Reference proteome</keyword>
<evidence type="ECO:0000313" key="1">
    <source>
        <dbReference type="EMBL" id="EKE44509.1"/>
    </source>
</evidence>
<protein>
    <submittedName>
        <fullName evidence="1">Uncharacterized protein</fullName>
    </submittedName>
</protein>
<sequence length="79" mass="8868">MKDGLHSQYSLWRDAGKRCRTVAADRQRAIPRKAAVADRAALRRISDGPACISGKSTRFWAGTNRLRFRTAFLYRAGSV</sequence>
<dbReference type="STRING" id="1231392.OCGS_1347"/>
<dbReference type="AlphaFoldDB" id="K2HNS3"/>
<name>K2HNS3_9RHOB</name>
<gene>
    <name evidence="1" type="ORF">OCGS_1347</name>
</gene>
<reference evidence="1 2" key="1">
    <citation type="journal article" date="2012" name="J. Bacteriol.">
        <title>Draft Genome Sequence of Oceaniovalibus guishaninsula JLT2003T.</title>
        <authorList>
            <person name="Tang K."/>
            <person name="Liu K."/>
            <person name="Jiao N."/>
        </authorList>
    </citation>
    <scope>NUCLEOTIDE SEQUENCE [LARGE SCALE GENOMIC DNA]</scope>
    <source>
        <strain evidence="1 2">JLT2003</strain>
    </source>
</reference>
<dbReference type="Proteomes" id="UP000006765">
    <property type="component" value="Unassembled WGS sequence"/>
</dbReference>
<comment type="caution">
    <text evidence="1">The sequence shown here is derived from an EMBL/GenBank/DDBJ whole genome shotgun (WGS) entry which is preliminary data.</text>
</comment>
<proteinExistence type="predicted"/>
<accession>K2HNS3</accession>